<organism evidence="1 2">
    <name type="scientific">Ectobacillus ponti</name>
    <dbReference type="NCBI Taxonomy" id="2961894"/>
    <lineage>
        <taxon>Bacteria</taxon>
        <taxon>Bacillati</taxon>
        <taxon>Bacillota</taxon>
        <taxon>Bacilli</taxon>
        <taxon>Bacillales</taxon>
        <taxon>Bacillaceae</taxon>
        <taxon>Ectobacillus</taxon>
    </lineage>
</organism>
<accession>A0AA41X663</accession>
<reference evidence="1" key="1">
    <citation type="submission" date="2022-07" db="EMBL/GenBank/DDBJ databases">
        <authorList>
            <person name="Li W.-J."/>
            <person name="Deng Q.-Q."/>
        </authorList>
    </citation>
    <scope>NUCLEOTIDE SEQUENCE</scope>
    <source>
        <strain evidence="1">SYSU M60031</strain>
    </source>
</reference>
<comment type="caution">
    <text evidence="1">The sequence shown here is derived from an EMBL/GenBank/DDBJ whole genome shotgun (WGS) entry which is preliminary data.</text>
</comment>
<evidence type="ECO:0000313" key="2">
    <source>
        <dbReference type="Proteomes" id="UP001156102"/>
    </source>
</evidence>
<evidence type="ECO:0000313" key="1">
    <source>
        <dbReference type="EMBL" id="MCP8969512.1"/>
    </source>
</evidence>
<protein>
    <submittedName>
        <fullName evidence="1">Group-specific protein</fullName>
    </submittedName>
</protein>
<gene>
    <name evidence="1" type="ORF">NK662_13330</name>
</gene>
<dbReference type="EMBL" id="JANCLT010000006">
    <property type="protein sequence ID" value="MCP8969512.1"/>
    <property type="molecule type" value="Genomic_DNA"/>
</dbReference>
<sequence>MACNLDHSHEDVVQKFEGQRAFLPQEIAAGLASFLQREHTQEVLNELFHLLKKYDLSSAEERQKRDQGMLQLMQ</sequence>
<keyword evidence="2" id="KW-1185">Reference proteome</keyword>
<dbReference type="RefSeq" id="WP_254759434.1">
    <property type="nucleotide sequence ID" value="NZ_JANCLT010000006.1"/>
</dbReference>
<name>A0AA41X663_9BACI</name>
<proteinExistence type="predicted"/>
<dbReference type="Proteomes" id="UP001156102">
    <property type="component" value="Unassembled WGS sequence"/>
</dbReference>
<dbReference type="AlphaFoldDB" id="A0AA41X663"/>